<dbReference type="RefSeq" id="WP_005877053.1">
    <property type="nucleotide sequence ID" value="NZ_CABMNL010000001.1"/>
</dbReference>
<dbReference type="Pfam" id="PF13540">
    <property type="entry name" value="RCC1_2"/>
    <property type="match status" value="1"/>
</dbReference>
<dbReference type="InterPro" id="IPR000408">
    <property type="entry name" value="Reg_chr_condens"/>
</dbReference>
<gene>
    <name evidence="2" type="ORF">OFAG_00968</name>
</gene>
<evidence type="ECO:0000313" key="3">
    <source>
        <dbReference type="Proteomes" id="UP000003973"/>
    </source>
</evidence>
<dbReference type="SUPFAM" id="SSF50985">
    <property type="entry name" value="RCC1/BLIP-II"/>
    <property type="match status" value="1"/>
</dbReference>
<evidence type="ECO:0000313" key="2">
    <source>
        <dbReference type="EMBL" id="EEO27815.1"/>
    </source>
</evidence>
<comment type="caution">
    <text evidence="2">The sequence shown here is derived from an EMBL/GenBank/DDBJ whole genome shotgun (WGS) entry which is preliminary data.</text>
</comment>
<dbReference type="Proteomes" id="UP000003973">
    <property type="component" value="Unassembled WGS sequence"/>
</dbReference>
<organism evidence="2 3">
    <name type="scientific">Oxalobacter paraformigenes</name>
    <dbReference type="NCBI Taxonomy" id="556268"/>
    <lineage>
        <taxon>Bacteria</taxon>
        <taxon>Pseudomonadati</taxon>
        <taxon>Pseudomonadota</taxon>
        <taxon>Betaproteobacteria</taxon>
        <taxon>Burkholderiales</taxon>
        <taxon>Oxalobacteraceae</taxon>
        <taxon>Oxalobacter</taxon>
    </lineage>
</organism>
<dbReference type="PROSITE" id="PS50012">
    <property type="entry name" value="RCC1_3"/>
    <property type="match status" value="1"/>
</dbReference>
<keyword evidence="1" id="KW-0732">Signal</keyword>
<feature type="chain" id="PRO_5002934039" evidence="1">
    <location>
        <begin position="24"/>
        <end position="383"/>
    </location>
</feature>
<dbReference type="InterPro" id="IPR009091">
    <property type="entry name" value="RCC1/BLIP-II"/>
</dbReference>
<dbReference type="eggNOG" id="COG5184">
    <property type="taxonomic scope" value="Bacteria"/>
</dbReference>
<protein>
    <submittedName>
        <fullName evidence="2">Uncharacterized protein</fullName>
    </submittedName>
</protein>
<dbReference type="HOGENOM" id="CLU_688570_0_0_4"/>
<proteinExistence type="predicted"/>
<evidence type="ECO:0000256" key="1">
    <source>
        <dbReference type="SAM" id="SignalP"/>
    </source>
</evidence>
<dbReference type="PANTHER" id="PTHR45982:SF1">
    <property type="entry name" value="REGULATOR OF CHROMOSOME CONDENSATION"/>
    <property type="match status" value="1"/>
</dbReference>
<keyword evidence="3" id="KW-1185">Reference proteome</keyword>
<dbReference type="AlphaFoldDB" id="C3X3M9"/>
<feature type="signal peptide" evidence="1">
    <location>
        <begin position="1"/>
        <end position="23"/>
    </location>
</feature>
<name>C3X3M9_9BURK</name>
<dbReference type="EMBL" id="ACDP02000020">
    <property type="protein sequence ID" value="EEO27815.1"/>
    <property type="molecule type" value="Genomic_DNA"/>
</dbReference>
<reference evidence="2" key="1">
    <citation type="submission" date="2011-10" db="EMBL/GenBank/DDBJ databases">
        <title>The Genome Sequence of Oxalobacter formigenes HOxBLS.</title>
        <authorList>
            <consortium name="The Broad Institute Genome Sequencing Platform"/>
            <person name="Earl A."/>
            <person name="Ward D."/>
            <person name="Feldgarden M."/>
            <person name="Gevers D."/>
            <person name="Allison M.J."/>
            <person name="Humphrey S."/>
            <person name="Young S.K."/>
            <person name="Zeng Q."/>
            <person name="Gargeya S."/>
            <person name="Fitzgerald M."/>
            <person name="Haas B."/>
            <person name="Abouelleil A."/>
            <person name="Alvarado L."/>
            <person name="Arachchi H.M."/>
            <person name="Berlin A."/>
            <person name="Brown A."/>
            <person name="Chapman S.B."/>
            <person name="Chen Z."/>
            <person name="Dunbar C."/>
            <person name="Freedman E."/>
            <person name="Gearin G."/>
            <person name="Goldberg J."/>
            <person name="Griggs A."/>
            <person name="Gujja S."/>
            <person name="Heiman D."/>
            <person name="Howarth C."/>
            <person name="Larson L."/>
            <person name="Lui A."/>
            <person name="MacDonald P.J.P."/>
            <person name="Montmayeur A."/>
            <person name="Murphy C."/>
            <person name="Neiman D."/>
            <person name="Pearson M."/>
            <person name="Priest M."/>
            <person name="Roberts A."/>
            <person name="Saif S."/>
            <person name="Shea T."/>
            <person name="Shenoy N."/>
            <person name="Sisk P."/>
            <person name="Stolte C."/>
            <person name="Sykes S."/>
            <person name="Wortman J."/>
            <person name="Nusbaum C."/>
            <person name="Birren B."/>
        </authorList>
    </citation>
    <scope>NUCLEOTIDE SEQUENCE [LARGE SCALE GENOMIC DNA]</scope>
    <source>
        <strain evidence="2">HOxBLS</strain>
    </source>
</reference>
<sequence>MNTRVAFILSAFFLLLPFSGPSAAPVQAGAAQTPQKLAFHDDGQLFILEDDGTLWKTAGLPSEGARFVTAKPVRKNVKAVAAAGNLFIIDKDNILWGWGKRNRGTLFMNEYALQDIPENRPIRILTDVRTVVPDSFVVFALRNDNTLWAWGNAEDLRGDNLPGVLNRPRRLLDQVHTLINSGCHALALKKDGSLWTWGSNACGGLGDGTFLDRYRPAAIDPNHFGGKRIISLTAFKNENLVLTEDGTLWYWGKEMDMRGWCINLPVYEPRPLSKEGTGKNDLPSFTLPRGADISVLHYEDDTLYSLDTRHILYQSNPEPAEIARHVASFAVYNSRLALLKTDGSVWLEAAEDHLHPAAGRRFLPVVFLRANTTAREAPVPGSK</sequence>
<dbReference type="PANTHER" id="PTHR45982">
    <property type="entry name" value="REGULATOR OF CHROMOSOME CONDENSATION"/>
    <property type="match status" value="1"/>
</dbReference>
<dbReference type="InterPro" id="IPR051553">
    <property type="entry name" value="Ran_GTPase-activating"/>
</dbReference>
<dbReference type="Gene3D" id="2.130.10.30">
    <property type="entry name" value="Regulator of chromosome condensation 1/beta-lactamase-inhibitor protein II"/>
    <property type="match status" value="2"/>
</dbReference>
<accession>C3X3M9</accession>